<feature type="compositionally biased region" description="Polar residues" evidence="4">
    <location>
        <begin position="21"/>
        <end position="31"/>
    </location>
</feature>
<dbReference type="SMART" id="SM00479">
    <property type="entry name" value="EXOIII"/>
    <property type="match status" value="1"/>
</dbReference>
<proteinExistence type="predicted"/>
<keyword evidence="7" id="KW-1185">Reference proteome</keyword>
<dbReference type="InterPro" id="IPR013520">
    <property type="entry name" value="Ribonucl_H"/>
</dbReference>
<dbReference type="AlphaFoldDB" id="A0A9N9GKC5"/>
<name>A0A9N9GKC5_9GLOM</name>
<dbReference type="InterPro" id="IPR047201">
    <property type="entry name" value="ERI-1_3'hExo-like"/>
</dbReference>
<dbReference type="Proteomes" id="UP000789342">
    <property type="component" value="Unassembled WGS sequence"/>
</dbReference>
<feature type="region of interest" description="Disordered" evidence="4">
    <location>
        <begin position="1"/>
        <end position="31"/>
    </location>
</feature>
<dbReference type="PANTHER" id="PTHR23044:SF61">
    <property type="entry name" value="3'-5' EXORIBONUCLEASE 1-RELATED"/>
    <property type="match status" value="1"/>
</dbReference>
<gene>
    <name evidence="6" type="ORF">AMORRO_LOCUS8479</name>
</gene>
<keyword evidence="1" id="KW-0540">Nuclease</keyword>
<sequence>TLFTSSQDSSFRDTHEEFNNDDSSLSETLSNSFVPEQTDMDDYTKKKKEQPFRYYLCFDVEATCEEGSFNYMNEIIEFPVLLIDSHTFDIIDVFHSYVKPSVNPVLSNFCTQLTGILQETVDASPSFPEMLCKFQEFLHRYQLFNDNTCAFITDGPWDIKNFVRKQCKISNITLPSYFALPWVNIRLLFSTFYNVNKENISGMLARYGLKFEGREHSGIDDAKNLAIIAKKLWEDGAVLETNQAIGRRTRMNF</sequence>
<feature type="non-terminal residue" evidence="6">
    <location>
        <position position="1"/>
    </location>
</feature>
<dbReference type="Pfam" id="PF00929">
    <property type="entry name" value="RNase_T"/>
    <property type="match status" value="1"/>
</dbReference>
<keyword evidence="2" id="KW-0378">Hydrolase</keyword>
<evidence type="ECO:0000313" key="7">
    <source>
        <dbReference type="Proteomes" id="UP000789342"/>
    </source>
</evidence>
<dbReference type="PANTHER" id="PTHR23044">
    <property type="entry name" value="3'-5' EXONUCLEASE ERI1-RELATED"/>
    <property type="match status" value="1"/>
</dbReference>
<evidence type="ECO:0000256" key="3">
    <source>
        <dbReference type="ARBA" id="ARBA00022839"/>
    </source>
</evidence>
<dbReference type="InterPro" id="IPR036397">
    <property type="entry name" value="RNaseH_sf"/>
</dbReference>
<comment type="caution">
    <text evidence="6">The sequence shown here is derived from an EMBL/GenBank/DDBJ whole genome shotgun (WGS) entry which is preliminary data.</text>
</comment>
<protein>
    <submittedName>
        <fullName evidence="6">3551_t:CDS:1</fullName>
    </submittedName>
</protein>
<evidence type="ECO:0000259" key="5">
    <source>
        <dbReference type="SMART" id="SM00479"/>
    </source>
</evidence>
<keyword evidence="3" id="KW-0269">Exonuclease</keyword>
<dbReference type="OrthoDB" id="448399at2759"/>
<evidence type="ECO:0000256" key="2">
    <source>
        <dbReference type="ARBA" id="ARBA00022801"/>
    </source>
</evidence>
<feature type="domain" description="Exonuclease" evidence="5">
    <location>
        <begin position="54"/>
        <end position="238"/>
    </location>
</feature>
<dbReference type="GO" id="GO:0003676">
    <property type="term" value="F:nucleic acid binding"/>
    <property type="evidence" value="ECO:0007669"/>
    <property type="project" value="InterPro"/>
</dbReference>
<dbReference type="GO" id="GO:0000175">
    <property type="term" value="F:3'-5'-RNA exonuclease activity"/>
    <property type="evidence" value="ECO:0007669"/>
    <property type="project" value="InterPro"/>
</dbReference>
<reference evidence="6" key="1">
    <citation type="submission" date="2021-06" db="EMBL/GenBank/DDBJ databases">
        <authorList>
            <person name="Kallberg Y."/>
            <person name="Tangrot J."/>
            <person name="Rosling A."/>
        </authorList>
    </citation>
    <scope>NUCLEOTIDE SEQUENCE</scope>
    <source>
        <strain evidence="6">CL551</strain>
    </source>
</reference>
<dbReference type="SUPFAM" id="SSF53098">
    <property type="entry name" value="Ribonuclease H-like"/>
    <property type="match status" value="1"/>
</dbReference>
<dbReference type="CDD" id="cd06133">
    <property type="entry name" value="ERI-1_3'hExo_like"/>
    <property type="match status" value="1"/>
</dbReference>
<evidence type="ECO:0000313" key="6">
    <source>
        <dbReference type="EMBL" id="CAG8616794.1"/>
    </source>
</evidence>
<dbReference type="EMBL" id="CAJVPV010007259">
    <property type="protein sequence ID" value="CAG8616794.1"/>
    <property type="molecule type" value="Genomic_DNA"/>
</dbReference>
<evidence type="ECO:0000256" key="4">
    <source>
        <dbReference type="SAM" id="MobiDB-lite"/>
    </source>
</evidence>
<evidence type="ECO:0000256" key="1">
    <source>
        <dbReference type="ARBA" id="ARBA00022722"/>
    </source>
</evidence>
<dbReference type="InterPro" id="IPR051274">
    <property type="entry name" value="3-5_Exoribonuclease"/>
</dbReference>
<accession>A0A9N9GKC5</accession>
<organism evidence="6 7">
    <name type="scientific">Acaulospora morrowiae</name>
    <dbReference type="NCBI Taxonomy" id="94023"/>
    <lineage>
        <taxon>Eukaryota</taxon>
        <taxon>Fungi</taxon>
        <taxon>Fungi incertae sedis</taxon>
        <taxon>Mucoromycota</taxon>
        <taxon>Glomeromycotina</taxon>
        <taxon>Glomeromycetes</taxon>
        <taxon>Diversisporales</taxon>
        <taxon>Acaulosporaceae</taxon>
        <taxon>Acaulospora</taxon>
    </lineage>
</organism>
<dbReference type="InterPro" id="IPR012337">
    <property type="entry name" value="RNaseH-like_sf"/>
</dbReference>
<dbReference type="Gene3D" id="3.30.420.10">
    <property type="entry name" value="Ribonuclease H-like superfamily/Ribonuclease H"/>
    <property type="match status" value="1"/>
</dbReference>